<evidence type="ECO:0000313" key="2">
    <source>
        <dbReference type="EMBL" id="EGP82176.1"/>
    </source>
</evidence>
<dbReference type="GeneID" id="13399705"/>
<feature type="region of interest" description="Disordered" evidence="1">
    <location>
        <begin position="82"/>
        <end position="112"/>
    </location>
</feature>
<evidence type="ECO:0000313" key="3">
    <source>
        <dbReference type="Proteomes" id="UP000008062"/>
    </source>
</evidence>
<dbReference type="HOGENOM" id="CLU_1262414_0_0_1"/>
<name>F9XRF3_ZYMTI</name>
<dbReference type="EMBL" id="CM001212">
    <property type="protein sequence ID" value="EGP82176.1"/>
    <property type="molecule type" value="Genomic_DNA"/>
</dbReference>
<dbReference type="KEGG" id="ztr:MYCGRDRAFT_97804"/>
<organism evidence="2 3">
    <name type="scientific">Zymoseptoria tritici (strain CBS 115943 / IPO323)</name>
    <name type="common">Speckled leaf blotch fungus</name>
    <name type="synonym">Septoria tritici</name>
    <dbReference type="NCBI Taxonomy" id="336722"/>
    <lineage>
        <taxon>Eukaryota</taxon>
        <taxon>Fungi</taxon>
        <taxon>Dikarya</taxon>
        <taxon>Ascomycota</taxon>
        <taxon>Pezizomycotina</taxon>
        <taxon>Dothideomycetes</taxon>
        <taxon>Dothideomycetidae</taxon>
        <taxon>Mycosphaerellales</taxon>
        <taxon>Mycosphaerellaceae</taxon>
        <taxon>Zymoseptoria</taxon>
    </lineage>
</organism>
<accession>F9XRF3</accession>
<gene>
    <name evidence="2" type="ORF">MYCGRDRAFT_97804</name>
</gene>
<evidence type="ECO:0000256" key="1">
    <source>
        <dbReference type="SAM" id="MobiDB-lite"/>
    </source>
</evidence>
<sequence length="219" mass="24748">MDSWSKTMFVCETASRAEPRSTKISLTDNRICLIHPPWNVSCRNRNIPTNASQATASASHPDRKNASLPCRPRYLTPPYLEADTLHGGEVGGEARARQDDEGRREDDGEWSGTNFQPAFELYVWNPEASPLFSLPVTFRTCLELLHNALYWSFGMRSHGIIRPQSPTKDEMALMRGYGGQSYEPPDPVEKRARKDFLAIRSPDLDGNILQAYDDLLQAY</sequence>
<dbReference type="RefSeq" id="XP_003847200.1">
    <property type="nucleotide sequence ID" value="XM_003847152.1"/>
</dbReference>
<protein>
    <submittedName>
        <fullName evidence="2">Uncharacterized protein</fullName>
    </submittedName>
</protein>
<feature type="region of interest" description="Disordered" evidence="1">
    <location>
        <begin position="51"/>
        <end position="70"/>
    </location>
</feature>
<dbReference type="AlphaFoldDB" id="F9XRF3"/>
<dbReference type="InParanoid" id="F9XRF3"/>
<proteinExistence type="predicted"/>
<keyword evidence="3" id="KW-1185">Reference proteome</keyword>
<dbReference type="Proteomes" id="UP000008062">
    <property type="component" value="Chromosome 17"/>
</dbReference>
<reference evidence="2 3" key="1">
    <citation type="journal article" date="2011" name="PLoS Genet.">
        <title>Finished genome of the fungal wheat pathogen Mycosphaerella graminicola reveals dispensome structure, chromosome plasticity, and stealth pathogenesis.</title>
        <authorList>
            <person name="Goodwin S.B."/>
            <person name="Ben M'barek S."/>
            <person name="Dhillon B."/>
            <person name="Wittenberg A.H.J."/>
            <person name="Crane C.F."/>
            <person name="Hane J.K."/>
            <person name="Foster A.J."/>
            <person name="Van der Lee T.A.J."/>
            <person name="Grimwood J."/>
            <person name="Aerts A."/>
            <person name="Antoniw J."/>
            <person name="Bailey A."/>
            <person name="Bluhm B."/>
            <person name="Bowler J."/>
            <person name="Bristow J."/>
            <person name="van der Burgt A."/>
            <person name="Canto-Canche B."/>
            <person name="Churchill A.C.L."/>
            <person name="Conde-Ferraez L."/>
            <person name="Cools H.J."/>
            <person name="Coutinho P.M."/>
            <person name="Csukai M."/>
            <person name="Dehal P."/>
            <person name="De Wit P."/>
            <person name="Donzelli B."/>
            <person name="van de Geest H.C."/>
            <person name="van Ham R.C.H.J."/>
            <person name="Hammond-Kosack K.E."/>
            <person name="Henrissat B."/>
            <person name="Kilian A."/>
            <person name="Kobayashi A.K."/>
            <person name="Koopmann E."/>
            <person name="Kourmpetis Y."/>
            <person name="Kuzniar A."/>
            <person name="Lindquist E."/>
            <person name="Lombard V."/>
            <person name="Maliepaard C."/>
            <person name="Martins N."/>
            <person name="Mehrabi R."/>
            <person name="Nap J.P.H."/>
            <person name="Ponomarenko A."/>
            <person name="Rudd J.J."/>
            <person name="Salamov A."/>
            <person name="Schmutz J."/>
            <person name="Schouten H.J."/>
            <person name="Shapiro H."/>
            <person name="Stergiopoulos I."/>
            <person name="Torriani S.F.F."/>
            <person name="Tu H."/>
            <person name="de Vries R.P."/>
            <person name="Waalwijk C."/>
            <person name="Ware S.B."/>
            <person name="Wiebenga A."/>
            <person name="Zwiers L.-H."/>
            <person name="Oliver R.P."/>
            <person name="Grigoriev I.V."/>
            <person name="Kema G.H.J."/>
        </authorList>
    </citation>
    <scope>NUCLEOTIDE SEQUENCE [LARGE SCALE GENOMIC DNA]</scope>
    <source>
        <strain evidence="3">CBS 115943 / IPO323</strain>
    </source>
</reference>
<feature type="compositionally biased region" description="Basic and acidic residues" evidence="1">
    <location>
        <begin position="92"/>
        <end position="106"/>
    </location>
</feature>